<reference evidence="2" key="1">
    <citation type="submission" date="2014-04" db="EMBL/GenBank/DDBJ databases">
        <title>Evolutionary Origins and Diversification of the Mycorrhizal Mutualists.</title>
        <authorList>
            <consortium name="DOE Joint Genome Institute"/>
            <consortium name="Mycorrhizal Genomics Consortium"/>
            <person name="Kohler A."/>
            <person name="Kuo A."/>
            <person name="Nagy L.G."/>
            <person name="Floudas D."/>
            <person name="Copeland A."/>
            <person name="Barry K.W."/>
            <person name="Cichocki N."/>
            <person name="Veneault-Fourrey C."/>
            <person name="LaButti K."/>
            <person name="Lindquist E.A."/>
            <person name="Lipzen A."/>
            <person name="Lundell T."/>
            <person name="Morin E."/>
            <person name="Murat C."/>
            <person name="Riley R."/>
            <person name="Ohm R."/>
            <person name="Sun H."/>
            <person name="Tunlid A."/>
            <person name="Henrissat B."/>
            <person name="Grigoriev I.V."/>
            <person name="Hibbett D.S."/>
            <person name="Martin F."/>
        </authorList>
    </citation>
    <scope>NUCLEOTIDE SEQUENCE [LARGE SCALE GENOMIC DNA]</scope>
    <source>
        <strain evidence="2">FD-334 SS-4</strain>
    </source>
</reference>
<protein>
    <submittedName>
        <fullName evidence="1">Uncharacterized protein</fullName>
    </submittedName>
</protein>
<evidence type="ECO:0000313" key="2">
    <source>
        <dbReference type="Proteomes" id="UP000054270"/>
    </source>
</evidence>
<evidence type="ECO:0000313" key="1">
    <source>
        <dbReference type="EMBL" id="KJA26383.1"/>
    </source>
</evidence>
<organism evidence="1 2">
    <name type="scientific">Hypholoma sublateritium (strain FD-334 SS-4)</name>
    <dbReference type="NCBI Taxonomy" id="945553"/>
    <lineage>
        <taxon>Eukaryota</taxon>
        <taxon>Fungi</taxon>
        <taxon>Dikarya</taxon>
        <taxon>Basidiomycota</taxon>
        <taxon>Agaricomycotina</taxon>
        <taxon>Agaricomycetes</taxon>
        <taxon>Agaricomycetidae</taxon>
        <taxon>Agaricales</taxon>
        <taxon>Agaricineae</taxon>
        <taxon>Strophariaceae</taxon>
        <taxon>Hypholoma</taxon>
    </lineage>
</organism>
<keyword evidence="2" id="KW-1185">Reference proteome</keyword>
<dbReference type="Proteomes" id="UP000054270">
    <property type="component" value="Unassembled WGS sequence"/>
</dbReference>
<dbReference type="EMBL" id="KN817528">
    <property type="protein sequence ID" value="KJA26383.1"/>
    <property type="molecule type" value="Genomic_DNA"/>
</dbReference>
<gene>
    <name evidence="1" type="ORF">HYPSUDRAFT_318543</name>
</gene>
<name>A0A0D2MQU4_HYPSF</name>
<accession>A0A0D2MQU4</accession>
<proteinExistence type="predicted"/>
<dbReference type="AlphaFoldDB" id="A0A0D2MQU4"/>
<sequence>MYKKGFKASSLLSSMPFSGNTGHAAIIRAIFRLRPASFCSRKQKTVRVIQTVLHRYKILNIFPLCSQHIIVLPLLNPHHHRP</sequence>